<evidence type="ECO:0000313" key="3">
    <source>
        <dbReference type="Proteomes" id="UP000704341"/>
    </source>
</evidence>
<sequence length="333" mass="39359">MDNSREKLAASRWADAGLANDFIFNKTFLEQELTLELLRRIFPELHLANLSLINSQQEFKTTFDARTARFDIYVESGLDYRFDLEMQVRNYHDLFQRNLYYLASMVSDSMEHHQNYGEMGNSYVIFFCAFDPLGDGDQYSTFELRNLRHLQKRYGENIKVLFFDINSQKREVNPQLQAFLDFAAGRKVEEEDEFIVQLKKRIEYVKQNRKWRMEFMRRSIYEMDIENEKKWAVREGKEEGRKAGLKEGREKGLKEGRKEGREEGHKKGLKEGRKEGREVGLQEGIKKGKENGILTLVKSLLSLKIDPQVIKQQLIENYHLDKDEAVKYLNKVK</sequence>
<gene>
    <name evidence="2" type="ORF">DTK66_10615</name>
</gene>
<proteinExistence type="predicted"/>
<evidence type="ECO:0000256" key="1">
    <source>
        <dbReference type="SAM" id="MobiDB-lite"/>
    </source>
</evidence>
<dbReference type="Proteomes" id="UP000704341">
    <property type="component" value="Unassembled WGS sequence"/>
</dbReference>
<dbReference type="PANTHER" id="PTHR41317:SF1">
    <property type="entry name" value="PD-(D_E)XK NUCLEASE FAMILY TRANSPOSASE"/>
    <property type="match status" value="1"/>
</dbReference>
<comment type="caution">
    <text evidence="2">The sequence shown here is derived from an EMBL/GenBank/DDBJ whole genome shotgun (WGS) entry which is preliminary data.</text>
</comment>
<dbReference type="InterPro" id="IPR010106">
    <property type="entry name" value="RpnA"/>
</dbReference>
<feature type="region of interest" description="Disordered" evidence="1">
    <location>
        <begin position="242"/>
        <end position="282"/>
    </location>
</feature>
<dbReference type="PANTHER" id="PTHR41317">
    <property type="entry name" value="PD-(D_E)XK NUCLEASE FAMILY TRANSPOSASE"/>
    <property type="match status" value="1"/>
</dbReference>
<protein>
    <submittedName>
        <fullName evidence="2">Rpn family recombination-promoting nuclease/putative transposase</fullName>
    </submittedName>
</protein>
<dbReference type="NCBIfam" id="TIGR01784">
    <property type="entry name" value="T_den_put_tspse"/>
    <property type="match status" value="1"/>
</dbReference>
<reference evidence="2 3" key="1">
    <citation type="submission" date="2018-07" db="EMBL/GenBank/DDBJ databases">
        <title>Phylogenomic Insights into understanding Host Adaptation of Lactobacillus reuteri by a novel species, Lactobacillus spp. M31.</title>
        <authorList>
            <person name="Sharma S."/>
            <person name="Patil P."/>
            <person name="Korpole S."/>
            <person name="Patil P.B."/>
        </authorList>
    </citation>
    <scope>NUCLEOTIDE SEQUENCE [LARGE SCALE GENOMIC DNA]</scope>
    <source>
        <strain evidence="2 3">M31</strain>
    </source>
</reference>
<dbReference type="Pfam" id="PF12784">
    <property type="entry name" value="PDDEXK_2"/>
    <property type="match status" value="1"/>
</dbReference>
<name>A0ABR8P9W5_9LACO</name>
<accession>A0ABR8P9W5</accession>
<evidence type="ECO:0000313" key="2">
    <source>
        <dbReference type="EMBL" id="MBD5807521.1"/>
    </source>
</evidence>
<organism evidence="2 3">
    <name type="scientific">Limosilactobacillus walteri</name>
    <dbReference type="NCBI Taxonomy" id="2268022"/>
    <lineage>
        <taxon>Bacteria</taxon>
        <taxon>Bacillati</taxon>
        <taxon>Bacillota</taxon>
        <taxon>Bacilli</taxon>
        <taxon>Lactobacillales</taxon>
        <taxon>Lactobacillaceae</taxon>
        <taxon>Limosilactobacillus</taxon>
    </lineage>
</organism>
<dbReference type="EMBL" id="QORN01000058">
    <property type="protein sequence ID" value="MBD5807521.1"/>
    <property type="molecule type" value="Genomic_DNA"/>
</dbReference>
<dbReference type="RefSeq" id="WP_191668649.1">
    <property type="nucleotide sequence ID" value="NZ_QORN01000058.1"/>
</dbReference>
<keyword evidence="3" id="KW-1185">Reference proteome</keyword>